<evidence type="ECO:0000259" key="2">
    <source>
        <dbReference type="Pfam" id="PF00710"/>
    </source>
</evidence>
<dbReference type="CDD" id="cd08963">
    <property type="entry name" value="L-asparaginase_I"/>
    <property type="match status" value="1"/>
</dbReference>
<evidence type="ECO:0000259" key="3">
    <source>
        <dbReference type="Pfam" id="PF17763"/>
    </source>
</evidence>
<feature type="domain" description="L-asparaginase N-terminal" evidence="2">
    <location>
        <begin position="4"/>
        <end position="187"/>
    </location>
</feature>
<comment type="caution">
    <text evidence="4">The sequence shown here is derived from an EMBL/GenBank/DDBJ whole genome shotgun (WGS) entry which is preliminary data.</text>
</comment>
<dbReference type="InterPro" id="IPR037152">
    <property type="entry name" value="L-asparaginase_N_sf"/>
</dbReference>
<accession>A0ABW8PVV0</accession>
<dbReference type="EMBL" id="JBANFI010000003">
    <property type="protein sequence ID" value="MFK7160417.1"/>
    <property type="molecule type" value="Genomic_DNA"/>
</dbReference>
<dbReference type="PANTHER" id="PTHR11707:SF28">
    <property type="entry name" value="60 KDA LYSOPHOSPHOLIPASE"/>
    <property type="match status" value="1"/>
</dbReference>
<dbReference type="Gene3D" id="3.40.50.40">
    <property type="match status" value="1"/>
</dbReference>
<dbReference type="SFLD" id="SFLDS00057">
    <property type="entry name" value="Glutaminase/Asparaginase"/>
    <property type="match status" value="1"/>
</dbReference>
<dbReference type="InterPro" id="IPR006034">
    <property type="entry name" value="Asparaginase/glutaminase-like"/>
</dbReference>
<dbReference type="SMART" id="SM00870">
    <property type="entry name" value="Asparaginase"/>
    <property type="match status" value="1"/>
</dbReference>
<dbReference type="Pfam" id="PF17763">
    <property type="entry name" value="Asparaginase_C"/>
    <property type="match status" value="1"/>
</dbReference>
<dbReference type="InterPro" id="IPR027474">
    <property type="entry name" value="L-asparaginase_N"/>
</dbReference>
<reference evidence="4 5" key="1">
    <citation type="submission" date="2024-02" db="EMBL/GenBank/DDBJ databases">
        <title>Marinospirillum sp. MEB 164 isolated from Lonar lake sediment.</title>
        <authorList>
            <person name="Joshi A."/>
            <person name="Thite S."/>
        </authorList>
    </citation>
    <scope>NUCLEOTIDE SEQUENCE [LARGE SCALE GENOMIC DNA]</scope>
    <source>
        <strain evidence="4 5">MEB164</strain>
    </source>
</reference>
<dbReference type="SUPFAM" id="SSF53774">
    <property type="entry name" value="Glutaminase/Asparaginase"/>
    <property type="match status" value="1"/>
</dbReference>
<dbReference type="Proteomes" id="UP001621714">
    <property type="component" value="Unassembled WGS sequence"/>
</dbReference>
<dbReference type="InterPro" id="IPR027475">
    <property type="entry name" value="Asparaginase/glutaminase_AS2"/>
</dbReference>
<evidence type="ECO:0000313" key="5">
    <source>
        <dbReference type="Proteomes" id="UP001621714"/>
    </source>
</evidence>
<dbReference type="PRINTS" id="PR00139">
    <property type="entry name" value="ASNGLNASE"/>
</dbReference>
<proteinExistence type="predicted"/>
<dbReference type="Pfam" id="PF00710">
    <property type="entry name" value="Asparaginase"/>
    <property type="match status" value="1"/>
</dbReference>
<evidence type="ECO:0000256" key="1">
    <source>
        <dbReference type="PROSITE-ProRule" id="PRU10100"/>
    </source>
</evidence>
<keyword evidence="5" id="KW-1185">Reference proteome</keyword>
<feature type="domain" description="Asparaginase/glutaminase C-terminal" evidence="3">
    <location>
        <begin position="208"/>
        <end position="325"/>
    </location>
</feature>
<dbReference type="InterPro" id="IPR040919">
    <property type="entry name" value="Asparaginase_C"/>
</dbReference>
<dbReference type="InterPro" id="IPR036152">
    <property type="entry name" value="Asp/glu_Ase-like_sf"/>
</dbReference>
<dbReference type="PANTHER" id="PTHR11707">
    <property type="entry name" value="L-ASPARAGINASE"/>
    <property type="match status" value="1"/>
</dbReference>
<dbReference type="PROSITE" id="PS00917">
    <property type="entry name" value="ASN_GLN_ASE_2"/>
    <property type="match status" value="1"/>
</dbReference>
<dbReference type="PROSITE" id="PS51732">
    <property type="entry name" value="ASN_GLN_ASE_3"/>
    <property type="match status" value="1"/>
</dbReference>
<dbReference type="InterPro" id="IPR041725">
    <property type="entry name" value="L-asparaginase_I"/>
</dbReference>
<evidence type="ECO:0000313" key="4">
    <source>
        <dbReference type="EMBL" id="MFK7160417.1"/>
    </source>
</evidence>
<dbReference type="PIRSF" id="PIRSF001220">
    <property type="entry name" value="L-ASNase_gatD"/>
    <property type="match status" value="1"/>
</dbReference>
<gene>
    <name evidence="4" type="ORF">V6U78_05140</name>
</gene>
<feature type="active site" evidence="1">
    <location>
        <position position="88"/>
    </location>
</feature>
<name>A0ABW8PVV0_9GAMM</name>
<protein>
    <submittedName>
        <fullName evidence="4">Asparaginase</fullName>
    </submittedName>
</protein>
<dbReference type="InterPro" id="IPR027473">
    <property type="entry name" value="L-asparaginase_C"/>
</dbReference>
<dbReference type="RefSeq" id="WP_405338091.1">
    <property type="nucleotide sequence ID" value="NZ_JBANFI010000003.1"/>
</dbReference>
<organism evidence="4 5">
    <name type="scientific">Marinospirillum alkalitolerans</name>
    <dbReference type="NCBI Taxonomy" id="3123374"/>
    <lineage>
        <taxon>Bacteria</taxon>
        <taxon>Pseudomonadati</taxon>
        <taxon>Pseudomonadota</taxon>
        <taxon>Gammaproteobacteria</taxon>
        <taxon>Oceanospirillales</taxon>
        <taxon>Oceanospirillaceae</taxon>
        <taxon>Marinospirillum</taxon>
    </lineage>
</organism>
<dbReference type="PIRSF" id="PIRSF500176">
    <property type="entry name" value="L_ASNase"/>
    <property type="match status" value="1"/>
</dbReference>
<sequence>MKPKLLLLHSGGTIGMQPSAEGYQPMPSFLPTLQAELAHLDALYQIHFLELSPLMDSANLQARDWQHLARLLIAHWEDYDGFVLLHGTDTLAYSASALSFLLGPINKPVVLTGSQIPLLHPRSDAHQHLLEALMLASRPELNEVVICFHQRILRGNRSRKVHSQAMAAFDSPNFPWLGEMQIELQLESSLLLPAATPEFVEVDLESVRVAQFSFFPGVEAEQLHAMIQARPLDGLVLHTYGAGNIPQGNQDLVRVLEAAQAQGITLVNTTQCAQGAVNQQAYAAGSLLSRIGVLSAQEMTPEAAFTKLTYLLARDLRGSELAQAFTLPLRGEVHLSE</sequence>
<dbReference type="Gene3D" id="3.40.50.1170">
    <property type="entry name" value="L-asparaginase, N-terminal domain"/>
    <property type="match status" value="1"/>
</dbReference>